<accession>E8Z6K2</accession>
<reference evidence="1" key="1">
    <citation type="submission" date="2008-12" db="EMBL/GenBank/DDBJ databases">
        <authorList>
            <person name="Zhang H."/>
            <person name="Lin S."/>
        </authorList>
    </citation>
    <scope>NUCLEOTIDE SEQUENCE</scope>
    <source>
        <strain evidence="1">CCMP1831</strain>
    </source>
</reference>
<dbReference type="AlphaFoldDB" id="E8Z6K2"/>
<evidence type="ECO:0000313" key="1">
    <source>
        <dbReference type="EMBL" id="ACU45082.1"/>
    </source>
</evidence>
<dbReference type="EMBL" id="FJ600031">
    <property type="protein sequence ID" value="ACU45082.1"/>
    <property type="molecule type" value="mRNA"/>
</dbReference>
<sequence>QLLSDARGGLVAGRQHLRIEPLWPRLPGPLAILGRLIGDYNGAQASAVLGRARAARGLLVAQRLALRVGGLLNRGGCGHELGLEVRRCESRANDARDPLVGCGRRQVRFAVPLVVRLRPWVLGSLVGMGQRSLRHLAGIWQREPVPEVRLENEQLLGRIHIVDPCPIDRAALAVFLRRRLQRIPLPGSLARVDAEAANLPELATRTGPEKVADEHAHTSFFPCLIMNAAYDWLTGESRAPALVPLSGPVLVTGCAGRIGRAVTEHLIKQDTFPVGIDWILNQADYVKNPDLKKRVVPGKDKGASKKA</sequence>
<organism evidence="1">
    <name type="scientific">Pfiesteria piscicida</name>
    <name type="common">Phantom dinoflagellate</name>
    <dbReference type="NCBI Taxonomy" id="71001"/>
    <lineage>
        <taxon>Eukaryota</taxon>
        <taxon>Sar</taxon>
        <taxon>Alveolata</taxon>
        <taxon>Dinophyceae</taxon>
        <taxon>Peridiniales</taxon>
        <taxon>Pfiesteriaceae</taxon>
        <taxon>Pfiesteria</taxon>
    </lineage>
</organism>
<feature type="non-terminal residue" evidence="1">
    <location>
        <position position="1"/>
    </location>
</feature>
<name>E8Z6K2_PFIPI</name>
<protein>
    <submittedName>
        <fullName evidence="1">Uncharacterized protein</fullName>
    </submittedName>
</protein>
<reference evidence="1" key="2">
    <citation type="book" date="2010" name="PROCEEDINGS OF 13TH INTERNATIONAL CONFERENCE ON HARMFUL ALGAE" publisher="International Society For The Study of Harmful Algae" city="Hong Kong, China">
        <title>Dinoflagellate meta-transcriptomics enabled by spliced leader.</title>
        <editorList>
            <person name="Unknown A."/>
        </editorList>
        <authorList>
            <person name="Lin S."/>
            <person name="Zhang H."/>
        </authorList>
    </citation>
    <scope>NUCLEOTIDE SEQUENCE</scope>
    <source>
        <strain evidence="1">CCMP1831</strain>
    </source>
</reference>
<proteinExistence type="evidence at transcript level"/>